<evidence type="ECO:0008006" key="3">
    <source>
        <dbReference type="Google" id="ProtNLM"/>
    </source>
</evidence>
<comment type="caution">
    <text evidence="1">The sequence shown here is derived from an EMBL/GenBank/DDBJ whole genome shotgun (WGS) entry which is preliminary data.</text>
</comment>
<dbReference type="RefSeq" id="WP_066379894.1">
    <property type="nucleotide sequence ID" value="NZ_LTAZ01000003.1"/>
</dbReference>
<name>A0A151AH11_9EURY</name>
<reference evidence="1 2" key="1">
    <citation type="submission" date="2016-02" db="EMBL/GenBank/DDBJ databases">
        <title>Genome sequence of Halalkalicoccus paucihalophilus DSM 24557.</title>
        <authorList>
            <person name="Poehlein A."/>
            <person name="Daniel R."/>
        </authorList>
    </citation>
    <scope>NUCLEOTIDE SEQUENCE [LARGE SCALE GENOMIC DNA]</scope>
    <source>
        <strain evidence="1 2">DSM 24557</strain>
    </source>
</reference>
<sequence length="134" mass="14776">MRSHEHAAIGALCGALAVTLLARGRSFLEKLALWTYGLLLSVFIDLDHFVIARAKTGSWSYLTRAVRHPVWAFTEQESVFPDVEMKLDRLASHVLIGGGLVLALRPLSRLLAVFSAVVVYAHVLADLLREIEVA</sequence>
<dbReference type="OrthoDB" id="307593at2157"/>
<evidence type="ECO:0000313" key="2">
    <source>
        <dbReference type="Proteomes" id="UP000075321"/>
    </source>
</evidence>
<dbReference type="EMBL" id="LTAZ01000003">
    <property type="protein sequence ID" value="KYH26948.1"/>
    <property type="molecule type" value="Genomic_DNA"/>
</dbReference>
<protein>
    <recommendedName>
        <fullName evidence="3">LexA-binding, inner membrane-associated hydrolase</fullName>
    </recommendedName>
</protein>
<dbReference type="Proteomes" id="UP000075321">
    <property type="component" value="Unassembled WGS sequence"/>
</dbReference>
<keyword evidence="2" id="KW-1185">Reference proteome</keyword>
<organism evidence="1 2">
    <name type="scientific">Halalkalicoccus paucihalophilus</name>
    <dbReference type="NCBI Taxonomy" id="1008153"/>
    <lineage>
        <taxon>Archaea</taxon>
        <taxon>Methanobacteriati</taxon>
        <taxon>Methanobacteriota</taxon>
        <taxon>Stenosarchaea group</taxon>
        <taxon>Halobacteria</taxon>
        <taxon>Halobacteriales</taxon>
        <taxon>Halococcaceae</taxon>
        <taxon>Halalkalicoccus</taxon>
    </lineage>
</organism>
<accession>A0A151AH11</accession>
<dbReference type="AlphaFoldDB" id="A0A151AH11"/>
<gene>
    <name evidence="1" type="ORF">HAPAU_08360</name>
</gene>
<dbReference type="PATRIC" id="fig|1008153.3.peg.837"/>
<evidence type="ECO:0000313" key="1">
    <source>
        <dbReference type="EMBL" id="KYH26948.1"/>
    </source>
</evidence>
<proteinExistence type="predicted"/>